<dbReference type="InterPro" id="IPR006127">
    <property type="entry name" value="ZnuA-like"/>
</dbReference>
<accession>A0A0F5JLY3</accession>
<dbReference type="Proteomes" id="UP000033035">
    <property type="component" value="Unassembled WGS sequence"/>
</dbReference>
<dbReference type="EMBL" id="AQHW01000009">
    <property type="protein sequence ID" value="KKB58462.1"/>
    <property type="molecule type" value="Genomic_DNA"/>
</dbReference>
<evidence type="ECO:0000313" key="5">
    <source>
        <dbReference type="EMBL" id="KKB58462.1"/>
    </source>
</evidence>
<evidence type="ECO:0000256" key="2">
    <source>
        <dbReference type="ARBA" id="ARBA00022448"/>
    </source>
</evidence>
<organism evidence="5 6">
    <name type="scientific">Parabacteroides gordonii MS-1 = DSM 23371</name>
    <dbReference type="NCBI Taxonomy" id="1203610"/>
    <lineage>
        <taxon>Bacteria</taxon>
        <taxon>Pseudomonadati</taxon>
        <taxon>Bacteroidota</taxon>
        <taxon>Bacteroidia</taxon>
        <taxon>Bacteroidales</taxon>
        <taxon>Tannerellaceae</taxon>
        <taxon>Parabacteroides</taxon>
    </lineage>
</organism>
<keyword evidence="2" id="KW-0813">Transport</keyword>
<name>A0A0F5JLY3_9BACT</name>
<dbReference type="HOGENOM" id="CLU_016838_1_0_10"/>
<keyword evidence="6" id="KW-1185">Reference proteome</keyword>
<dbReference type="InterPro" id="IPR050492">
    <property type="entry name" value="Bact_metal-bind_prot9"/>
</dbReference>
<gene>
    <name evidence="5" type="ORF">HMPREF1536_01339</name>
</gene>
<dbReference type="AlphaFoldDB" id="A0A0F5JLY3"/>
<evidence type="ECO:0000256" key="3">
    <source>
        <dbReference type="ARBA" id="ARBA00022729"/>
    </source>
</evidence>
<dbReference type="STRING" id="1203610.HMPREF1536_01339"/>
<protein>
    <recommendedName>
        <fullName evidence="7">Zinc ABC transporter substrate-binding protein</fullName>
    </recommendedName>
</protein>
<dbReference type="PROSITE" id="PS51257">
    <property type="entry name" value="PROKAR_LIPOPROTEIN"/>
    <property type="match status" value="1"/>
</dbReference>
<dbReference type="RefSeq" id="WP_028727139.1">
    <property type="nucleotide sequence ID" value="NZ_AUAE01000012.1"/>
</dbReference>
<evidence type="ECO:0000256" key="4">
    <source>
        <dbReference type="SAM" id="MobiDB-lite"/>
    </source>
</evidence>
<dbReference type="GO" id="GO:0030001">
    <property type="term" value="P:metal ion transport"/>
    <property type="evidence" value="ECO:0007669"/>
    <property type="project" value="InterPro"/>
</dbReference>
<comment type="caution">
    <text evidence="5">The sequence shown here is derived from an EMBL/GenBank/DDBJ whole genome shotgun (WGS) entry which is preliminary data.</text>
</comment>
<evidence type="ECO:0000256" key="1">
    <source>
        <dbReference type="ARBA" id="ARBA00011028"/>
    </source>
</evidence>
<sequence>MKQTSIIITFLSILLLTACVSKQTEGNIVTVTIEPQRYFAEKIAGDKFKINCVVPAGQSPETYDPTPQQMIQIGKSMAYLRIGPIGFEQAWMDKIRENNPKLEVFDTSEGMNLLTDTEEDSHAHNHDGHDHSAHAGEDGHHHHHHGGVDPHIWSSITGAKVVAWNTLNAFIALDPDNTEYFWKNYNELVDEIDKTEGEIKQLLDPLTDRTFIIYHPALTYFANEFNLTQLCIEMDGKEPSPAQLKKLVETARDNNARVVFIQQEFDQKNAELIAKETGCKLTVINPLAYHWSKEMIHIAKALADGQAH</sequence>
<feature type="compositionally biased region" description="Basic and acidic residues" evidence="4">
    <location>
        <begin position="120"/>
        <end position="140"/>
    </location>
</feature>
<reference evidence="5 6" key="1">
    <citation type="submission" date="2013-04" db="EMBL/GenBank/DDBJ databases">
        <title>The Genome Sequence of Parabacteroides gordonii DSM 23371.</title>
        <authorList>
            <consortium name="The Broad Institute Genomics Platform"/>
            <person name="Earl A."/>
            <person name="Ward D."/>
            <person name="Feldgarden M."/>
            <person name="Gevers D."/>
            <person name="Martens E."/>
            <person name="Sakamoto M."/>
            <person name="Benno Y."/>
            <person name="Suzuki N."/>
            <person name="Matsunaga N."/>
            <person name="Koshihara K."/>
            <person name="Seki M."/>
            <person name="Komiya H."/>
            <person name="Walker B."/>
            <person name="Young S."/>
            <person name="Zeng Q."/>
            <person name="Gargeya S."/>
            <person name="Fitzgerald M."/>
            <person name="Haas B."/>
            <person name="Abouelleil A."/>
            <person name="Allen A.W."/>
            <person name="Alvarado L."/>
            <person name="Arachchi H.M."/>
            <person name="Berlin A.M."/>
            <person name="Chapman S.B."/>
            <person name="Gainer-Dewar J."/>
            <person name="Goldberg J."/>
            <person name="Griggs A."/>
            <person name="Gujja S."/>
            <person name="Hansen M."/>
            <person name="Howarth C."/>
            <person name="Imamovic A."/>
            <person name="Ireland A."/>
            <person name="Larimer J."/>
            <person name="McCowan C."/>
            <person name="Murphy C."/>
            <person name="Pearson M."/>
            <person name="Poon T.W."/>
            <person name="Priest M."/>
            <person name="Roberts A."/>
            <person name="Saif S."/>
            <person name="Shea T."/>
            <person name="Sisk P."/>
            <person name="Sykes S."/>
            <person name="Wortman J."/>
            <person name="Nusbaum C."/>
            <person name="Birren B."/>
        </authorList>
    </citation>
    <scope>NUCLEOTIDE SEQUENCE [LARGE SCALE GENOMIC DNA]</scope>
    <source>
        <strain evidence="5 6">MS-1</strain>
    </source>
</reference>
<proteinExistence type="inferred from homology"/>
<dbReference type="GO" id="GO:0046872">
    <property type="term" value="F:metal ion binding"/>
    <property type="evidence" value="ECO:0007669"/>
    <property type="project" value="InterPro"/>
</dbReference>
<feature type="region of interest" description="Disordered" evidence="4">
    <location>
        <begin position="119"/>
        <end position="149"/>
    </location>
</feature>
<comment type="similarity">
    <text evidence="1">Belongs to the bacterial solute-binding protein 9 family.</text>
</comment>
<dbReference type="PATRIC" id="fig|1203610.3.peg.1369"/>
<dbReference type="Pfam" id="PF01297">
    <property type="entry name" value="ZnuA"/>
    <property type="match status" value="1"/>
</dbReference>
<dbReference type="PANTHER" id="PTHR42953">
    <property type="entry name" value="HIGH-AFFINITY ZINC UPTAKE SYSTEM PROTEIN ZNUA-RELATED"/>
    <property type="match status" value="1"/>
</dbReference>
<evidence type="ECO:0000313" key="6">
    <source>
        <dbReference type="Proteomes" id="UP000033035"/>
    </source>
</evidence>
<dbReference type="SUPFAM" id="SSF53807">
    <property type="entry name" value="Helical backbone' metal receptor"/>
    <property type="match status" value="1"/>
</dbReference>
<dbReference type="PANTHER" id="PTHR42953:SF3">
    <property type="entry name" value="HIGH-AFFINITY ZINC UPTAKE SYSTEM PROTEIN ZNUA"/>
    <property type="match status" value="1"/>
</dbReference>
<keyword evidence="3" id="KW-0732">Signal</keyword>
<dbReference type="Gene3D" id="3.40.50.1980">
    <property type="entry name" value="Nitrogenase molybdenum iron protein domain"/>
    <property type="match status" value="2"/>
</dbReference>
<evidence type="ECO:0008006" key="7">
    <source>
        <dbReference type="Google" id="ProtNLM"/>
    </source>
</evidence>